<comment type="caution">
    <text evidence="1">The sequence shown here is derived from an EMBL/GenBank/DDBJ whole genome shotgun (WGS) entry which is preliminary data.</text>
</comment>
<organism evidence="1 2">
    <name type="scientific">Roseiconus nitratireducens</name>
    <dbReference type="NCBI Taxonomy" id="2605748"/>
    <lineage>
        <taxon>Bacteria</taxon>
        <taxon>Pseudomonadati</taxon>
        <taxon>Planctomycetota</taxon>
        <taxon>Planctomycetia</taxon>
        <taxon>Pirellulales</taxon>
        <taxon>Pirellulaceae</taxon>
        <taxon>Roseiconus</taxon>
    </lineage>
</organism>
<dbReference type="Pfam" id="PF08827">
    <property type="entry name" value="DUF1805"/>
    <property type="match status" value="1"/>
</dbReference>
<gene>
    <name evidence="1" type="ORF">FYK55_23945</name>
</gene>
<proteinExistence type="predicted"/>
<evidence type="ECO:0000313" key="1">
    <source>
        <dbReference type="EMBL" id="KAA5539622.1"/>
    </source>
</evidence>
<dbReference type="SUPFAM" id="SSF102891">
    <property type="entry name" value="Hypothetical protein Ta1206"/>
    <property type="match status" value="1"/>
</dbReference>
<reference evidence="1 2" key="1">
    <citation type="submission" date="2019-08" db="EMBL/GenBank/DDBJ databases">
        <authorList>
            <person name="Dhanesh K."/>
            <person name="Kumar G."/>
            <person name="Sasikala C."/>
            <person name="Venkata Ramana C."/>
        </authorList>
    </citation>
    <scope>NUCLEOTIDE SEQUENCE [LARGE SCALE GENOMIC DNA]</scope>
    <source>
        <strain evidence="1 2">JC645</strain>
    </source>
</reference>
<name>A0A5M6D005_9BACT</name>
<protein>
    <submittedName>
        <fullName evidence="1">DUF1805 domain-containing protein</fullName>
    </submittedName>
</protein>
<evidence type="ECO:0000313" key="2">
    <source>
        <dbReference type="Proteomes" id="UP000324479"/>
    </source>
</evidence>
<dbReference type="InterPro" id="IPR014931">
    <property type="entry name" value="DUF1805"/>
</dbReference>
<dbReference type="RefSeq" id="WP_150079159.1">
    <property type="nucleotide sequence ID" value="NZ_VWOX01000018.1"/>
</dbReference>
<dbReference type="EMBL" id="VWOX01000018">
    <property type="protein sequence ID" value="KAA5539622.1"/>
    <property type="molecule type" value="Genomic_DNA"/>
</dbReference>
<dbReference type="Proteomes" id="UP000324479">
    <property type="component" value="Unassembled WGS sequence"/>
</dbReference>
<dbReference type="AlphaFoldDB" id="A0A5M6D005"/>
<accession>A0A5M6D005</accession>
<sequence length="124" mass="13000">MTSADTFGLPAARQQTLETPFGPVVGSSYAWRGGQYCAIHTSNGVVGCGIYDLAVADEFDMAFAIAKGTPDHPLREPEDLYEARIVGVSSAAGKLGIEPGMRGIEAVQKMMTKTSGTASDVDDV</sequence>
<dbReference type="InterPro" id="IPR036493">
    <property type="entry name" value="YunC_sf"/>
</dbReference>
<keyword evidence="2" id="KW-1185">Reference proteome</keyword>
<dbReference type="Gene3D" id="3.30.1980.10">
    <property type="entry name" value="Hypothetical protein YunC"/>
    <property type="match status" value="1"/>
</dbReference>